<gene>
    <name evidence="7" type="ORF">SAMN02745823_00255</name>
</gene>
<keyword evidence="8" id="KW-1185">Reference proteome</keyword>
<dbReference type="NCBIfam" id="TIGR03062">
    <property type="entry name" value="pip_yhgE_Cterm"/>
    <property type="match status" value="1"/>
</dbReference>
<keyword evidence="4 5" id="KW-0472">Membrane</keyword>
<feature type="transmembrane region" description="Helical" evidence="5">
    <location>
        <begin position="719"/>
        <end position="742"/>
    </location>
</feature>
<dbReference type="Gene3D" id="3.40.1710.10">
    <property type="entry name" value="abc type-2 transporter like domain"/>
    <property type="match status" value="1"/>
</dbReference>
<dbReference type="STRING" id="1123282.SAMN02745823_00255"/>
<dbReference type="InterPro" id="IPR023908">
    <property type="entry name" value="xxxLxxG_rpt"/>
</dbReference>
<dbReference type="PANTHER" id="PTHR43077">
    <property type="entry name" value="TRANSPORT PERMEASE YVFS-RELATED"/>
    <property type="match status" value="1"/>
</dbReference>
<feature type="transmembrane region" description="Helical" evidence="5">
    <location>
        <begin position="12"/>
        <end position="34"/>
    </location>
</feature>
<dbReference type="GO" id="GO:0140359">
    <property type="term" value="F:ABC-type transporter activity"/>
    <property type="evidence" value="ECO:0007669"/>
    <property type="project" value="InterPro"/>
</dbReference>
<organism evidence="7 8">
    <name type="scientific">Sporobacter termitidis DSM 10068</name>
    <dbReference type="NCBI Taxonomy" id="1123282"/>
    <lineage>
        <taxon>Bacteria</taxon>
        <taxon>Bacillati</taxon>
        <taxon>Bacillota</taxon>
        <taxon>Clostridia</taxon>
        <taxon>Eubacteriales</taxon>
        <taxon>Oscillospiraceae</taxon>
        <taxon>Sporobacter</taxon>
    </lineage>
</organism>
<comment type="subcellular location">
    <subcellularLocation>
        <location evidence="1">Membrane</location>
        <topology evidence="1">Multi-pass membrane protein</topology>
    </subcellularLocation>
</comment>
<dbReference type="OrthoDB" id="9811483at2"/>
<dbReference type="EMBL" id="FQXV01000001">
    <property type="protein sequence ID" value="SHH55015.1"/>
    <property type="molecule type" value="Genomic_DNA"/>
</dbReference>
<evidence type="ECO:0000313" key="7">
    <source>
        <dbReference type="EMBL" id="SHH55015.1"/>
    </source>
</evidence>
<accession>A0A1M5TW06</accession>
<dbReference type="Pfam" id="PF12698">
    <property type="entry name" value="ABC2_membrane_3"/>
    <property type="match status" value="2"/>
</dbReference>
<evidence type="ECO:0000313" key="8">
    <source>
        <dbReference type="Proteomes" id="UP000183995"/>
    </source>
</evidence>
<feature type="domain" description="ABC-2 type transporter transmembrane" evidence="6">
    <location>
        <begin position="510"/>
        <end position="738"/>
    </location>
</feature>
<feature type="domain" description="ABC-2 type transporter transmembrane" evidence="6">
    <location>
        <begin position="15"/>
        <end position="152"/>
    </location>
</feature>
<dbReference type="Proteomes" id="UP000183995">
    <property type="component" value="Unassembled WGS sequence"/>
</dbReference>
<keyword evidence="2 5" id="KW-0812">Transmembrane</keyword>
<evidence type="ECO:0000256" key="5">
    <source>
        <dbReference type="SAM" id="Phobius"/>
    </source>
</evidence>
<dbReference type="InterPro" id="IPR051328">
    <property type="entry name" value="T7SS_ABC-Transporter"/>
</dbReference>
<sequence>MKTKKSGRIMKVAIILAVIVIPLAYSLFYLGAFWDPYGRLSQLPVAVVNEDSGAEVNGAARNFGSELVDELTRDNEIKWVKTDAVGASGGLNGTQYYAVITIPDNFSRDIASADTADKHVARITYSANEKRNFLAAQILNRAVLQLEEKLETKVDEEITSQLTDKLREVPSQLRELSDGLGDMSDGAARLDSGLAELKKGQNDLAAGAGALDGGLGRLLDGSETLDRSIAALHSGIAQTKSGVKSAMSAMSGAAGQTASLTEGMQQLVSGAQQVSDGLSKASGGAAQLSDAVSSKTSGIPALVGGIDAADDGAGKLEAGVGSYVDGVGALLDQENALMTQLSAIETSPSMTDAQKVAAVGQLLQAALSPDNRQQLQQLAQSGSALKSGAAAVAAGTAQLKAAEGSLSDMQGNIAELSAALKQLSGGAAQVSGGVNALQKKAGALSGISDSMSALTGALDQLDSGSRQLYDGAQALTAGLASAKEGADRVAAGATQLQDGTTQLQDGAKALSDGIGTAKSGVDDSISTANDDLKAADGLPAFASNPVDITESPVNPVPNYGTAFGPYFISLSLYVGAIIMFVGIYLDSDEKIPMLSRDSGRRFVRVGVFALIGVVQAVALALIVHYGLGIKLAAPAAYYLSCILVSMVFISIVEFFMVCLKDAGKFLSLLLLILQLTSCGGTFPMETVPKFFNVLYPFMPMTYSVTLFKETISGYDGKSALTSALILAGIGICFTVLTMLFSVGGKVKQKRLAAVTAAENAN</sequence>
<evidence type="ECO:0000256" key="3">
    <source>
        <dbReference type="ARBA" id="ARBA00022989"/>
    </source>
</evidence>
<dbReference type="GO" id="GO:0016020">
    <property type="term" value="C:membrane"/>
    <property type="evidence" value="ECO:0007669"/>
    <property type="project" value="UniProtKB-SubCell"/>
</dbReference>
<evidence type="ECO:0000259" key="6">
    <source>
        <dbReference type="Pfam" id="PF12698"/>
    </source>
</evidence>
<name>A0A1M5TW06_9FIRM</name>
<evidence type="ECO:0000256" key="1">
    <source>
        <dbReference type="ARBA" id="ARBA00004141"/>
    </source>
</evidence>
<feature type="transmembrane region" description="Helical" evidence="5">
    <location>
        <begin position="605"/>
        <end position="625"/>
    </location>
</feature>
<evidence type="ECO:0000256" key="4">
    <source>
        <dbReference type="ARBA" id="ARBA00023136"/>
    </source>
</evidence>
<dbReference type="PANTHER" id="PTHR43077:SF5">
    <property type="entry name" value="PHAGE INFECTION PROTEIN"/>
    <property type="match status" value="1"/>
</dbReference>
<dbReference type="NCBIfam" id="TIGR03057">
    <property type="entry name" value="xxxLxxG_by_4"/>
    <property type="match status" value="2"/>
</dbReference>
<dbReference type="InterPro" id="IPR017501">
    <property type="entry name" value="Phage_infect_YhgE_C"/>
</dbReference>
<dbReference type="NCBIfam" id="TIGR03061">
    <property type="entry name" value="pip_yhgE_Nterm"/>
    <property type="match status" value="1"/>
</dbReference>
<feature type="transmembrane region" description="Helical" evidence="5">
    <location>
        <begin position="637"/>
        <end position="658"/>
    </location>
</feature>
<dbReference type="AlphaFoldDB" id="A0A1M5TW06"/>
<feature type="transmembrane region" description="Helical" evidence="5">
    <location>
        <begin position="563"/>
        <end position="585"/>
    </location>
</feature>
<dbReference type="InterPro" id="IPR013525">
    <property type="entry name" value="ABC2_TM"/>
</dbReference>
<evidence type="ECO:0000256" key="2">
    <source>
        <dbReference type="ARBA" id="ARBA00022692"/>
    </source>
</evidence>
<dbReference type="RefSeq" id="WP_073075823.1">
    <property type="nucleotide sequence ID" value="NZ_FQXV01000001.1"/>
</dbReference>
<reference evidence="7 8" key="1">
    <citation type="submission" date="2016-11" db="EMBL/GenBank/DDBJ databases">
        <authorList>
            <person name="Jaros S."/>
            <person name="Januszkiewicz K."/>
            <person name="Wedrychowicz H."/>
        </authorList>
    </citation>
    <scope>NUCLEOTIDE SEQUENCE [LARGE SCALE GENOMIC DNA]</scope>
    <source>
        <strain evidence="7 8">DSM 10068</strain>
    </source>
</reference>
<dbReference type="InterPro" id="IPR017500">
    <property type="entry name" value="Phage_infect_YhgE_N"/>
</dbReference>
<feature type="transmembrane region" description="Helical" evidence="5">
    <location>
        <begin position="665"/>
        <end position="684"/>
    </location>
</feature>
<proteinExistence type="predicted"/>
<protein>
    <submittedName>
        <fullName evidence="7">Putative membrane protein</fullName>
    </submittedName>
</protein>
<keyword evidence="3 5" id="KW-1133">Transmembrane helix</keyword>